<feature type="non-terminal residue" evidence="2">
    <location>
        <position position="48"/>
    </location>
</feature>
<reference evidence="2" key="1">
    <citation type="submission" date="2020-02" db="EMBL/GenBank/DDBJ databases">
        <authorList>
            <person name="Meier V. D."/>
        </authorList>
    </citation>
    <scope>NUCLEOTIDE SEQUENCE</scope>
    <source>
        <strain evidence="2">AVDCRST_MAG70</strain>
    </source>
</reference>
<sequence length="48" mass="4790">GAAGGDSPKRPHRVRCSVAGGDAWRRGTAIAGQPGASPVSRPGRPGRV</sequence>
<feature type="region of interest" description="Disordered" evidence="1">
    <location>
        <begin position="20"/>
        <end position="48"/>
    </location>
</feature>
<organism evidence="2">
    <name type="scientific">uncultured Thermomicrobiales bacterium</name>
    <dbReference type="NCBI Taxonomy" id="1645740"/>
    <lineage>
        <taxon>Bacteria</taxon>
        <taxon>Pseudomonadati</taxon>
        <taxon>Thermomicrobiota</taxon>
        <taxon>Thermomicrobia</taxon>
        <taxon>Thermomicrobiales</taxon>
        <taxon>environmental samples</taxon>
    </lineage>
</organism>
<evidence type="ECO:0000256" key="1">
    <source>
        <dbReference type="SAM" id="MobiDB-lite"/>
    </source>
</evidence>
<accession>A0A6J4UWQ0</accession>
<dbReference type="AlphaFoldDB" id="A0A6J4UWQ0"/>
<protein>
    <submittedName>
        <fullName evidence="2">Uncharacterized protein</fullName>
    </submittedName>
</protein>
<name>A0A6J4UWQ0_9BACT</name>
<feature type="non-terminal residue" evidence="2">
    <location>
        <position position="1"/>
    </location>
</feature>
<gene>
    <name evidence="2" type="ORF">AVDCRST_MAG70-1460</name>
</gene>
<evidence type="ECO:0000313" key="2">
    <source>
        <dbReference type="EMBL" id="CAA9558301.1"/>
    </source>
</evidence>
<dbReference type="EMBL" id="CADCWH010000233">
    <property type="protein sequence ID" value="CAA9558301.1"/>
    <property type="molecule type" value="Genomic_DNA"/>
</dbReference>
<proteinExistence type="predicted"/>